<dbReference type="Proteomes" id="UP001597205">
    <property type="component" value="Unassembled WGS sequence"/>
</dbReference>
<evidence type="ECO:0008006" key="3">
    <source>
        <dbReference type="Google" id="ProtNLM"/>
    </source>
</evidence>
<name>A0ABW3RPK9_9SPHI</name>
<protein>
    <recommendedName>
        <fullName evidence="3">NigD-like protein</fullName>
    </recommendedName>
</protein>
<dbReference type="EMBL" id="JBHTKY010000021">
    <property type="protein sequence ID" value="MFD1166618.1"/>
    <property type="molecule type" value="Genomic_DNA"/>
</dbReference>
<comment type="caution">
    <text evidence="1">The sequence shown here is derived from an EMBL/GenBank/DDBJ whole genome shotgun (WGS) entry which is preliminary data.</text>
</comment>
<organism evidence="1 2">
    <name type="scientific">Sphingobacterium daejeonense</name>
    <dbReference type="NCBI Taxonomy" id="371142"/>
    <lineage>
        <taxon>Bacteria</taxon>
        <taxon>Pseudomonadati</taxon>
        <taxon>Bacteroidota</taxon>
        <taxon>Sphingobacteriia</taxon>
        <taxon>Sphingobacteriales</taxon>
        <taxon>Sphingobacteriaceae</taxon>
        <taxon>Sphingobacterium</taxon>
    </lineage>
</organism>
<evidence type="ECO:0000313" key="2">
    <source>
        <dbReference type="Proteomes" id="UP001597205"/>
    </source>
</evidence>
<reference evidence="2" key="1">
    <citation type="journal article" date="2019" name="Int. J. Syst. Evol. Microbiol.">
        <title>The Global Catalogue of Microorganisms (GCM) 10K type strain sequencing project: providing services to taxonomists for standard genome sequencing and annotation.</title>
        <authorList>
            <consortium name="The Broad Institute Genomics Platform"/>
            <consortium name="The Broad Institute Genome Sequencing Center for Infectious Disease"/>
            <person name="Wu L."/>
            <person name="Ma J."/>
        </authorList>
    </citation>
    <scope>NUCLEOTIDE SEQUENCE [LARGE SCALE GENOMIC DNA]</scope>
    <source>
        <strain evidence="2">CCUG 52468</strain>
    </source>
</reference>
<sequence>MATILILLLGLTSCREDEIFEYKKDDNEKYYHKYKDEELGYFRGNISPLIGGDMRNLIGVVKLYADDERAEDGSKSYKIKFGIQNYGLFLQTNKVEDFMMAINLAETPKPSRINITLNKTDDINRTDINSIYTAVRYKNPDGNHFTTTYIPKNKPLSIFINKVYDDPYYPVPVIEGSVEGELSNPENKEDVLHLKFDFRSRYYEESERN</sequence>
<keyword evidence="2" id="KW-1185">Reference proteome</keyword>
<dbReference type="RefSeq" id="WP_380897423.1">
    <property type="nucleotide sequence ID" value="NZ_JBHTKY010000021.1"/>
</dbReference>
<gene>
    <name evidence="1" type="ORF">ACFQ2C_13470</name>
</gene>
<proteinExistence type="predicted"/>
<accession>A0ABW3RPK9</accession>
<evidence type="ECO:0000313" key="1">
    <source>
        <dbReference type="EMBL" id="MFD1166618.1"/>
    </source>
</evidence>